<proteinExistence type="predicted"/>
<organism evidence="1 2">
    <name type="scientific">Fusarium torulosum</name>
    <dbReference type="NCBI Taxonomy" id="33205"/>
    <lineage>
        <taxon>Eukaryota</taxon>
        <taxon>Fungi</taxon>
        <taxon>Dikarya</taxon>
        <taxon>Ascomycota</taxon>
        <taxon>Pezizomycotina</taxon>
        <taxon>Sordariomycetes</taxon>
        <taxon>Hypocreomycetidae</taxon>
        <taxon>Hypocreales</taxon>
        <taxon>Nectriaceae</taxon>
        <taxon>Fusarium</taxon>
    </lineage>
</organism>
<dbReference type="Proteomes" id="UP001187734">
    <property type="component" value="Unassembled WGS sequence"/>
</dbReference>
<dbReference type="EMBL" id="ONZP01001230">
    <property type="protein sequence ID" value="SPJ93336.1"/>
    <property type="molecule type" value="Genomic_DNA"/>
</dbReference>
<accession>A0AAE8MPG9</accession>
<comment type="caution">
    <text evidence="1">The sequence shown here is derived from an EMBL/GenBank/DDBJ whole genome shotgun (WGS) entry which is preliminary data.</text>
</comment>
<dbReference type="AlphaFoldDB" id="A0AAE8MPG9"/>
<gene>
    <name evidence="1" type="ORF">FTOL_13942</name>
</gene>
<sequence length="111" mass="12444">MIILSHNRSGSYRSGYSRWSWGPQIDCITQHSISLHKTLSRAHCLAENKLIGFVSDLKAGTTGYLNRCFQSESYFLSTYNFSKHPIMPYQLGLVTDGPHYIPSITPVGAGY</sequence>
<name>A0AAE8MPG9_9HYPO</name>
<reference evidence="1" key="1">
    <citation type="submission" date="2018-03" db="EMBL/GenBank/DDBJ databases">
        <authorList>
            <person name="Guldener U."/>
        </authorList>
    </citation>
    <scope>NUCLEOTIDE SEQUENCE</scope>
</reference>
<keyword evidence="2" id="KW-1185">Reference proteome</keyword>
<protein>
    <submittedName>
        <fullName evidence="1">Uncharacterized protein</fullName>
    </submittedName>
</protein>
<evidence type="ECO:0000313" key="1">
    <source>
        <dbReference type="EMBL" id="SPJ93336.1"/>
    </source>
</evidence>
<evidence type="ECO:0000313" key="2">
    <source>
        <dbReference type="Proteomes" id="UP001187734"/>
    </source>
</evidence>